<dbReference type="RefSeq" id="WP_309727061.1">
    <property type="nucleotide sequence ID" value="NZ_JAVDQA010000001.1"/>
</dbReference>
<proteinExistence type="predicted"/>
<gene>
    <name evidence="1" type="ORF">GGR31_000773</name>
</gene>
<comment type="caution">
    <text evidence="1">The sequence shown here is derived from an EMBL/GenBank/DDBJ whole genome shotgun (WGS) entry which is preliminary data.</text>
</comment>
<dbReference type="NCBIfam" id="TIGR04131">
    <property type="entry name" value="Bac_Flav_CTERM"/>
    <property type="match status" value="1"/>
</dbReference>
<organism evidence="1 2">
    <name type="scientific">Mesonia maritima</name>
    <dbReference type="NCBI Taxonomy" id="1793873"/>
    <lineage>
        <taxon>Bacteria</taxon>
        <taxon>Pseudomonadati</taxon>
        <taxon>Bacteroidota</taxon>
        <taxon>Flavobacteriia</taxon>
        <taxon>Flavobacteriales</taxon>
        <taxon>Flavobacteriaceae</taxon>
        <taxon>Mesonia</taxon>
    </lineage>
</organism>
<evidence type="ECO:0000313" key="1">
    <source>
        <dbReference type="EMBL" id="MDR6300157.1"/>
    </source>
</evidence>
<evidence type="ECO:0000313" key="2">
    <source>
        <dbReference type="Proteomes" id="UP001257659"/>
    </source>
</evidence>
<sequence length="340" mass="38091">MENIVDCDTQKSIIDLTEKDEEIKRSAGNNTSVEYYLSQADYENTNPIQDPQNFKPTSLPTTIYAAVVDETTGCHSETVNFSIAITELPDLNFNQRLEDLIICVEPQTGAALEGEIPIVLETGIDPNQYDIEWSRDGEILSETGSSLEVLQAGKYQVKIISVQNLSTCSTTSSVEITESSAPLFEVNNIGEGSIRIENVKGYGEYEFSVNNSPFRQLTTTSLIFENLNGGIASIVGRDQNGCGELIKEILILNFPKFFTPNNDGQNDYWNIPALRNQQGVKIYIFDRFGKLLSSFSASSRGWNGTYNGKQMPSDDYWFMVEYLNEKGNPKKIKRNFTLIR</sequence>
<keyword evidence="2" id="KW-1185">Reference proteome</keyword>
<accession>A0ABU1K3G3</accession>
<reference evidence="1 2" key="1">
    <citation type="submission" date="2023-07" db="EMBL/GenBank/DDBJ databases">
        <title>Genomic Encyclopedia of Type Strains, Phase IV (KMG-IV): sequencing the most valuable type-strain genomes for metagenomic binning, comparative biology and taxonomic classification.</title>
        <authorList>
            <person name="Goeker M."/>
        </authorList>
    </citation>
    <scope>NUCLEOTIDE SEQUENCE [LARGE SCALE GENOMIC DNA]</scope>
    <source>
        <strain evidence="1 2">DSM 102814</strain>
    </source>
</reference>
<protein>
    <submittedName>
        <fullName evidence="1">Gliding motility-associated-like protein</fullName>
    </submittedName>
</protein>
<dbReference type="Pfam" id="PF13585">
    <property type="entry name" value="CHU_C"/>
    <property type="match status" value="1"/>
</dbReference>
<dbReference type="InterPro" id="IPR026341">
    <property type="entry name" value="T9SS_type_B"/>
</dbReference>
<dbReference type="EMBL" id="JAVDQA010000001">
    <property type="protein sequence ID" value="MDR6300157.1"/>
    <property type="molecule type" value="Genomic_DNA"/>
</dbReference>
<dbReference type="Proteomes" id="UP001257659">
    <property type="component" value="Unassembled WGS sequence"/>
</dbReference>
<name>A0ABU1K3G3_9FLAO</name>